<proteinExistence type="predicted"/>
<keyword evidence="2" id="KW-1185">Reference proteome</keyword>
<gene>
    <name evidence="1" type="ORF">FMM08_22390</name>
</gene>
<name>A0A5C8Z3S1_9ACTN</name>
<comment type="caution">
    <text evidence="1">The sequence shown here is derived from an EMBL/GenBank/DDBJ whole genome shotgun (WGS) entry which is preliminary data.</text>
</comment>
<dbReference type="EMBL" id="VKAC01000022">
    <property type="protein sequence ID" value="TXR51556.1"/>
    <property type="molecule type" value="Genomic_DNA"/>
</dbReference>
<dbReference type="OrthoDB" id="5146690at2"/>
<accession>A0A5C8Z3S1</accession>
<protein>
    <submittedName>
        <fullName evidence="1">Uncharacterized protein</fullName>
    </submittedName>
</protein>
<reference evidence="1 2" key="1">
    <citation type="submission" date="2019-07" db="EMBL/GenBank/DDBJ databases">
        <title>Quadrisphaera sp. strain DD2A genome sequencing and assembly.</title>
        <authorList>
            <person name="Kim I."/>
        </authorList>
    </citation>
    <scope>NUCLEOTIDE SEQUENCE [LARGE SCALE GENOMIC DNA]</scope>
    <source>
        <strain evidence="1 2">DD2A</strain>
    </source>
</reference>
<evidence type="ECO:0000313" key="2">
    <source>
        <dbReference type="Proteomes" id="UP000321234"/>
    </source>
</evidence>
<sequence>MATDGDAPTTDLSRQRTADLLRLSLNAVRALESSGYLPDRHLQRILFLSQEPYIRAVTPLPILRQADASPTPAWDQHRSMMGDSASLTDAEVLPANSMWWRANASAIVEAGILPVSRSGFIVTVLRIDGLAETMTVDIPATSTKGAHREVRHRFQARLAGRVGALGSPETYELKDASVEADYQDLTRQLLGRRSAAVSGGPLAYVPMSNAVDPTS</sequence>
<evidence type="ECO:0000313" key="1">
    <source>
        <dbReference type="EMBL" id="TXR51556.1"/>
    </source>
</evidence>
<dbReference type="AlphaFoldDB" id="A0A5C8Z3S1"/>
<dbReference type="RefSeq" id="WP_147928576.1">
    <property type="nucleotide sequence ID" value="NZ_VKAC01000022.1"/>
</dbReference>
<dbReference type="Proteomes" id="UP000321234">
    <property type="component" value="Unassembled WGS sequence"/>
</dbReference>
<organism evidence="1 2">
    <name type="scientific">Quadrisphaera setariae</name>
    <dbReference type="NCBI Taxonomy" id="2593304"/>
    <lineage>
        <taxon>Bacteria</taxon>
        <taxon>Bacillati</taxon>
        <taxon>Actinomycetota</taxon>
        <taxon>Actinomycetes</taxon>
        <taxon>Kineosporiales</taxon>
        <taxon>Kineosporiaceae</taxon>
        <taxon>Quadrisphaera</taxon>
    </lineage>
</organism>